<dbReference type="Proteomes" id="UP000295705">
    <property type="component" value="Unassembled WGS sequence"/>
</dbReference>
<accession>A0A4R6VQB1</accession>
<dbReference type="EMBL" id="SNYO01000001">
    <property type="protein sequence ID" value="TDQ65531.1"/>
    <property type="molecule type" value="Genomic_DNA"/>
</dbReference>
<protein>
    <submittedName>
        <fullName evidence="2">Uncharacterized protein</fullName>
    </submittedName>
</protein>
<feature type="compositionally biased region" description="Pro residues" evidence="1">
    <location>
        <begin position="38"/>
        <end position="60"/>
    </location>
</feature>
<reference evidence="2 3" key="1">
    <citation type="submission" date="2019-03" db="EMBL/GenBank/DDBJ databases">
        <title>Genomic Encyclopedia of Type Strains, Phase IV (KMG-IV): sequencing the most valuable type-strain genomes for metagenomic binning, comparative biology and taxonomic classification.</title>
        <authorList>
            <person name="Goeker M."/>
        </authorList>
    </citation>
    <scope>NUCLEOTIDE SEQUENCE [LARGE SCALE GENOMIC DNA]</scope>
    <source>
        <strain evidence="2 3">DSM 45775</strain>
    </source>
</reference>
<dbReference type="RefSeq" id="WP_133824878.1">
    <property type="nucleotide sequence ID" value="NZ_BAABHR010000019.1"/>
</dbReference>
<name>A0A4R6VQB1_9PSEU</name>
<dbReference type="AlphaFoldDB" id="A0A4R6VQB1"/>
<keyword evidence="3" id="KW-1185">Reference proteome</keyword>
<evidence type="ECO:0000256" key="1">
    <source>
        <dbReference type="SAM" id="MobiDB-lite"/>
    </source>
</evidence>
<gene>
    <name evidence="2" type="ORF">EV188_101783</name>
</gene>
<proteinExistence type="predicted"/>
<feature type="compositionally biased region" description="Basic residues" evidence="1">
    <location>
        <begin position="140"/>
        <end position="150"/>
    </location>
</feature>
<organism evidence="2 3">
    <name type="scientific">Actinomycetospora succinea</name>
    <dbReference type="NCBI Taxonomy" id="663603"/>
    <lineage>
        <taxon>Bacteria</taxon>
        <taxon>Bacillati</taxon>
        <taxon>Actinomycetota</taxon>
        <taxon>Actinomycetes</taxon>
        <taxon>Pseudonocardiales</taxon>
        <taxon>Pseudonocardiaceae</taxon>
        <taxon>Actinomycetospora</taxon>
    </lineage>
</organism>
<evidence type="ECO:0000313" key="3">
    <source>
        <dbReference type="Proteomes" id="UP000295705"/>
    </source>
</evidence>
<feature type="compositionally biased region" description="Basic and acidic residues" evidence="1">
    <location>
        <begin position="20"/>
        <end position="31"/>
    </location>
</feature>
<feature type="region of interest" description="Disordered" evidence="1">
    <location>
        <begin position="119"/>
        <end position="150"/>
    </location>
</feature>
<evidence type="ECO:0000313" key="2">
    <source>
        <dbReference type="EMBL" id="TDQ65531.1"/>
    </source>
</evidence>
<feature type="compositionally biased region" description="Low complexity" evidence="1">
    <location>
        <begin position="1"/>
        <end position="18"/>
    </location>
</feature>
<dbReference type="OrthoDB" id="10018645at2"/>
<feature type="region of interest" description="Disordered" evidence="1">
    <location>
        <begin position="1"/>
        <end position="81"/>
    </location>
</feature>
<comment type="caution">
    <text evidence="2">The sequence shown here is derived from an EMBL/GenBank/DDBJ whole genome shotgun (WGS) entry which is preliminary data.</text>
</comment>
<sequence>MSQPGRPGAPGRAPAPLRVISERLTEDEARSATEAPPAAAPAAPPSAPPAAPTGPVPVSPAPVGDGWGPASTAMPSGAPVMTMAPSAAPVVAPRPSLPVVAPRPRRRFSDLWRLVFSRRRAGRHRPETTPPHSWGMISPQRRRRRRWGRR</sequence>